<comment type="similarity">
    <text evidence="2">Belongs to the autoinducer-2 exporter (AI-2E) (TC 2.A.86) family.</text>
</comment>
<keyword evidence="4 6" id="KW-1133">Transmembrane helix</keyword>
<keyword evidence="8" id="KW-1185">Reference proteome</keyword>
<evidence type="ECO:0000256" key="3">
    <source>
        <dbReference type="ARBA" id="ARBA00022692"/>
    </source>
</evidence>
<dbReference type="PANTHER" id="PTHR21716:SF61">
    <property type="entry name" value="BLR8064 PROTEIN"/>
    <property type="match status" value="1"/>
</dbReference>
<organism evidence="7 8">
    <name type="scientific">Methylobacterium variabile</name>
    <dbReference type="NCBI Taxonomy" id="298794"/>
    <lineage>
        <taxon>Bacteria</taxon>
        <taxon>Pseudomonadati</taxon>
        <taxon>Pseudomonadota</taxon>
        <taxon>Alphaproteobacteria</taxon>
        <taxon>Hyphomicrobiales</taxon>
        <taxon>Methylobacteriaceae</taxon>
        <taxon>Methylobacterium</taxon>
    </lineage>
</organism>
<gene>
    <name evidence="7" type="ORF">VQ02_13880</name>
</gene>
<feature type="transmembrane region" description="Helical" evidence="6">
    <location>
        <begin position="251"/>
        <end position="277"/>
    </location>
</feature>
<keyword evidence="3 6" id="KW-0812">Transmembrane</keyword>
<evidence type="ECO:0000256" key="5">
    <source>
        <dbReference type="ARBA" id="ARBA00023136"/>
    </source>
</evidence>
<dbReference type="GO" id="GO:0016020">
    <property type="term" value="C:membrane"/>
    <property type="evidence" value="ECO:0007669"/>
    <property type="project" value="UniProtKB-SubCell"/>
</dbReference>
<dbReference type="InterPro" id="IPR002549">
    <property type="entry name" value="AI-2E-like"/>
</dbReference>
<dbReference type="Pfam" id="PF01594">
    <property type="entry name" value="AI-2E_transport"/>
    <property type="match status" value="1"/>
</dbReference>
<keyword evidence="5 6" id="KW-0472">Membrane</keyword>
<dbReference type="EMBL" id="LABY01000087">
    <property type="protein sequence ID" value="KMO37251.1"/>
    <property type="molecule type" value="Genomic_DNA"/>
</dbReference>
<evidence type="ECO:0000256" key="1">
    <source>
        <dbReference type="ARBA" id="ARBA00004141"/>
    </source>
</evidence>
<feature type="transmembrane region" description="Helical" evidence="6">
    <location>
        <begin position="284"/>
        <end position="301"/>
    </location>
</feature>
<accession>A0A0J6VDV2</accession>
<feature type="transmembrane region" description="Helical" evidence="6">
    <location>
        <begin position="72"/>
        <end position="95"/>
    </location>
</feature>
<dbReference type="Proteomes" id="UP000035955">
    <property type="component" value="Unassembled WGS sequence"/>
</dbReference>
<evidence type="ECO:0000256" key="2">
    <source>
        <dbReference type="ARBA" id="ARBA00009773"/>
    </source>
</evidence>
<proteinExistence type="inferred from homology"/>
<feature type="transmembrane region" description="Helical" evidence="6">
    <location>
        <begin position="45"/>
        <end position="60"/>
    </location>
</feature>
<evidence type="ECO:0000313" key="7">
    <source>
        <dbReference type="EMBL" id="KMO37251.1"/>
    </source>
</evidence>
<dbReference type="PANTHER" id="PTHR21716">
    <property type="entry name" value="TRANSMEMBRANE PROTEIN"/>
    <property type="match status" value="1"/>
</dbReference>
<feature type="transmembrane region" description="Helical" evidence="6">
    <location>
        <begin position="223"/>
        <end position="245"/>
    </location>
</feature>
<comment type="subcellular location">
    <subcellularLocation>
        <location evidence="1">Membrane</location>
        <topology evidence="1">Multi-pass membrane protein</topology>
    </subcellularLocation>
</comment>
<comment type="caution">
    <text evidence="7">The sequence shown here is derived from an EMBL/GenBank/DDBJ whole genome shotgun (WGS) entry which is preliminary data.</text>
</comment>
<evidence type="ECO:0000256" key="4">
    <source>
        <dbReference type="ARBA" id="ARBA00022989"/>
    </source>
</evidence>
<reference evidence="7 8" key="1">
    <citation type="submission" date="2015-03" db="EMBL/GenBank/DDBJ databases">
        <title>Genome sequencing of Methylobacterium variabile DSM 16961.</title>
        <authorList>
            <person name="Chaudhry V."/>
            <person name="Patil P.B."/>
        </authorList>
    </citation>
    <scope>NUCLEOTIDE SEQUENCE [LARGE SCALE GENOMIC DNA]</scope>
    <source>
        <strain evidence="7 8">DSM 16961</strain>
    </source>
</reference>
<feature type="transmembrane region" description="Helical" evidence="6">
    <location>
        <begin position="321"/>
        <end position="352"/>
    </location>
</feature>
<sequence length="369" mass="39799">MEVQAPIHPIETSATGGSSRRRLRAWFGAAVLLVALWTARSYLAAIVWAIIIAVAIWPLYRRVPRAETERGWLAPALITLLNAVVLMTPVLLAAAELGREGQAVLDWIGRVQQKGIEIPGWLTRLPLLGEHVDRWWRSHVSDPNGLRTLFADVNFEAWATWMRSLGGELAYRVLLAFITFLTLFALLRDGEKVATRVLCLAEEWLGHPGERLFEKVAVATRGVVNGTVLVAIGEGLLIGVGYWVAGLPQAVFFTLLTVAFALLPLGAWIAVTAAALMLAIQHDAWLGAAGVFGWGAAVMLAGDNLVQPALIGGSARLPLVWTLVGILGGVETFGLVGLFVGPVVMAALYAIWRDWTMPGSAAVDGVGRR</sequence>
<dbReference type="PATRIC" id="fig|298794.3.peg.7550"/>
<protein>
    <submittedName>
        <fullName evidence="7">Permease</fullName>
    </submittedName>
</protein>
<evidence type="ECO:0000256" key="6">
    <source>
        <dbReference type="SAM" id="Phobius"/>
    </source>
</evidence>
<evidence type="ECO:0000313" key="8">
    <source>
        <dbReference type="Proteomes" id="UP000035955"/>
    </source>
</evidence>
<dbReference type="AlphaFoldDB" id="A0A0J6VDV2"/>
<name>A0A0J6VDV2_9HYPH</name>
<feature type="transmembrane region" description="Helical" evidence="6">
    <location>
        <begin position="169"/>
        <end position="187"/>
    </location>
</feature>